<feature type="region of interest" description="Disordered" evidence="2">
    <location>
        <begin position="29"/>
        <end position="57"/>
    </location>
</feature>
<evidence type="ECO:0000313" key="3">
    <source>
        <dbReference type="EMBL" id="KAG2486580.1"/>
    </source>
</evidence>
<proteinExistence type="predicted"/>
<evidence type="ECO:0000256" key="2">
    <source>
        <dbReference type="SAM" id="MobiDB-lite"/>
    </source>
</evidence>
<sequence length="927" mass="93652">MQPFADDLFGDELPAETLLNGELTDYMLSGRASDPDHDPHDLTDPLELQTRSSGGGGATCLFPPSPIISPAIAASAAAASAAAAAACGLVRSDGPGGNHQGPQPLVRFPSHQAETGSDGGSTMPPPRHAHSEPAPAGPAQEAGAAALGQFIPTPGVGPVAKRSGPNATAPPAAPAGPKSLLLKIFRGLFAPDAAALVAAAAQRALVTPASLPPGLYFKHPKPAATAGQAAGGGGGRAPCKKPAFTGGGPGFKGRPPSMVPHPFASLYEEAARELMGALDGSRPLPRRTAVERITDRCHPCFRNPFEGLRAVKERRKLVARAVLPEGCLLGAYSGEGRTGKLDERLVGGDLSGLEGIKAGFTLTLWDSLDWEQWEAVRSELGLPALQPAPAQALARQGSSGPGHSAGSSGNGHGNGGGGGCSVLEAARARDSLVVVGDPATCALAEANAPRWWDPCSKEERRKREQQLKQQAAAAAAAAGGGGSAPAPAVPAAAVCNCKAYKEREANAASVPCVLKVRLSRLRAAAEAEQDAVTLQGLEALRAAAADAAATGGGGAEATGEGACVYALVSVMVTSRQVPAGAEVLTHTDADDSFFSVADQNQRQYDYIHGVTKERDALRDRTTLLTGQVGRANKARKAAETERDAAREALVTLESELAGLRRQRDEAAAALDAQRAASAAMAAAAGPRMAELEREVSELRAEKDRCWPVPAEVPPAQAQGLEGLEALQPEPKRQRLEGEAGAGSAAPQGTGTEGIASSAVLLRSDSSAVPASAAAAAGAAAAAAFAAAPPLALPTANDSTGPHGTELPPGASADAGADTAVPGAGGAPCEVSAALARYAACRREEEGIVRGLAAELAAARQRVAALEGQLAEAAEGRRSAEAATHAFAVEWGGRVRALEGELQASRAEVALLQAAAGGGGAGAELMDL</sequence>
<reference evidence="3" key="1">
    <citation type="journal article" date="2020" name="bioRxiv">
        <title>Comparative genomics of Chlamydomonas.</title>
        <authorList>
            <person name="Craig R.J."/>
            <person name="Hasan A.R."/>
            <person name="Ness R.W."/>
            <person name="Keightley P.D."/>
        </authorList>
    </citation>
    <scope>NUCLEOTIDE SEQUENCE</scope>
    <source>
        <strain evidence="3">CCAP 11/70</strain>
    </source>
</reference>
<feature type="compositionally biased region" description="Basic and acidic residues" evidence="2">
    <location>
        <begin position="455"/>
        <end position="466"/>
    </location>
</feature>
<feature type="region of interest" description="Disordered" evidence="2">
    <location>
        <begin position="794"/>
        <end position="818"/>
    </location>
</feature>
<accession>A0A836BRV7</accession>
<keyword evidence="1" id="KW-0175">Coiled coil</keyword>
<dbReference type="EMBL" id="JAEHOE010000110">
    <property type="protein sequence ID" value="KAG2486580.1"/>
    <property type="molecule type" value="Genomic_DNA"/>
</dbReference>
<gene>
    <name evidence="3" type="ORF">HYH03_014750</name>
</gene>
<comment type="caution">
    <text evidence="3">The sequence shown here is derived from an EMBL/GenBank/DDBJ whole genome shotgun (WGS) entry which is preliminary data.</text>
</comment>
<evidence type="ECO:0000256" key="1">
    <source>
        <dbReference type="SAM" id="Coils"/>
    </source>
</evidence>
<feature type="region of interest" description="Disordered" evidence="2">
    <location>
        <begin position="454"/>
        <end position="480"/>
    </location>
</feature>
<feature type="coiled-coil region" evidence="1">
    <location>
        <begin position="628"/>
        <end position="676"/>
    </location>
</feature>
<feature type="region of interest" description="Disordered" evidence="2">
    <location>
        <begin position="389"/>
        <end position="416"/>
    </location>
</feature>
<feature type="region of interest" description="Disordered" evidence="2">
    <location>
        <begin position="94"/>
        <end position="175"/>
    </location>
</feature>
<feature type="compositionally biased region" description="Basic and acidic residues" evidence="2">
    <location>
        <begin position="33"/>
        <end position="43"/>
    </location>
</feature>
<feature type="compositionally biased region" description="Low complexity" evidence="2">
    <location>
        <begin position="467"/>
        <end position="477"/>
    </location>
</feature>
<dbReference type="AlphaFoldDB" id="A0A836BRV7"/>
<feature type="compositionally biased region" description="Low complexity" evidence="2">
    <location>
        <begin position="132"/>
        <end position="149"/>
    </location>
</feature>
<feature type="coiled-coil region" evidence="1">
    <location>
        <begin position="848"/>
        <end position="914"/>
    </location>
</feature>
<protein>
    <submittedName>
        <fullName evidence="3">Uncharacterized protein</fullName>
    </submittedName>
</protein>
<feature type="compositionally biased region" description="Low complexity" evidence="2">
    <location>
        <begin position="389"/>
        <end position="407"/>
    </location>
</feature>
<evidence type="ECO:0000313" key="4">
    <source>
        <dbReference type="Proteomes" id="UP000612055"/>
    </source>
</evidence>
<dbReference type="OrthoDB" id="546954at2759"/>
<organism evidence="3 4">
    <name type="scientific">Edaphochlamys debaryana</name>
    <dbReference type="NCBI Taxonomy" id="47281"/>
    <lineage>
        <taxon>Eukaryota</taxon>
        <taxon>Viridiplantae</taxon>
        <taxon>Chlorophyta</taxon>
        <taxon>core chlorophytes</taxon>
        <taxon>Chlorophyceae</taxon>
        <taxon>CS clade</taxon>
        <taxon>Chlamydomonadales</taxon>
        <taxon>Chlamydomonadales incertae sedis</taxon>
        <taxon>Edaphochlamys</taxon>
    </lineage>
</organism>
<name>A0A836BRV7_9CHLO</name>
<keyword evidence="4" id="KW-1185">Reference proteome</keyword>
<dbReference type="Proteomes" id="UP000612055">
    <property type="component" value="Unassembled WGS sequence"/>
</dbReference>